<dbReference type="AlphaFoldDB" id="A0A5D9A1J1"/>
<evidence type="ECO:0000256" key="4">
    <source>
        <dbReference type="SAM" id="SignalP"/>
    </source>
</evidence>
<evidence type="ECO:0000256" key="1">
    <source>
        <dbReference type="ARBA" id="ARBA00022737"/>
    </source>
</evidence>
<dbReference type="InterPro" id="IPR011990">
    <property type="entry name" value="TPR-like_helical_dom_sf"/>
</dbReference>
<dbReference type="SMART" id="SM00028">
    <property type="entry name" value="TPR"/>
    <property type="match status" value="3"/>
</dbReference>
<protein>
    <submittedName>
        <fullName evidence="5">Tetratricopeptide repeat protein</fullName>
    </submittedName>
</protein>
<feature type="repeat" description="TPR" evidence="3">
    <location>
        <begin position="129"/>
        <end position="162"/>
    </location>
</feature>
<dbReference type="Gene3D" id="1.25.40.10">
    <property type="entry name" value="Tetratricopeptide repeat domain"/>
    <property type="match status" value="1"/>
</dbReference>
<keyword evidence="1" id="KW-0677">Repeat</keyword>
<dbReference type="Proteomes" id="UP000323884">
    <property type="component" value="Unassembled WGS sequence"/>
</dbReference>
<geneLocation type="plasmid" evidence="5">
    <name>unnamed1</name>
</geneLocation>
<evidence type="ECO:0000256" key="2">
    <source>
        <dbReference type="ARBA" id="ARBA00022803"/>
    </source>
</evidence>
<dbReference type="RefSeq" id="WP_149386893.1">
    <property type="nucleotide sequence ID" value="NZ_VTRU01000001.1"/>
</dbReference>
<evidence type="ECO:0000256" key="3">
    <source>
        <dbReference type="PROSITE-ProRule" id="PRU00339"/>
    </source>
</evidence>
<dbReference type="PANTHER" id="PTHR44186">
    <property type="match status" value="1"/>
</dbReference>
<dbReference type="Pfam" id="PF13432">
    <property type="entry name" value="TPR_16"/>
    <property type="match status" value="1"/>
</dbReference>
<sequence>MRNTFKILVLTVLLSNLSLAQNNKEIALQKGNEAIKLMDNGKIEESIMLLEESQKLDPENFNYPYEIAYANYLKKDYKKAIEIAEKLQNYKEVSVQLYSLWGNSYDNLNNPKKAIEIYDSGIKKFPNKGLLYLEKGVVYELEKEYNKAIASYQKGISVDPKYPSNYYRIANLYLNSDDKVPGLIYGEIFLNLERTTDRSREMSKNLFDAYKNSIVFENREMKELNLCKQMSMTPTDKNLPLCLMFGKWFIYGLLHSKAEEFNLDTLSKVRQGFLKSYFEKDNKDYPNILFDYQDLMSKNNIFDAYNHYLFQMGAEDEFSSWFQKNETEYNKFVEWYTKNENSININERNFFHFIN</sequence>
<gene>
    <name evidence="5" type="ORF">FW781_07810</name>
</gene>
<keyword evidence="4" id="KW-0732">Signal</keyword>
<feature type="chain" id="PRO_5023026242" evidence="4">
    <location>
        <begin position="21"/>
        <end position="355"/>
    </location>
</feature>
<proteinExistence type="predicted"/>
<comment type="caution">
    <text evidence="5">The sequence shown here is derived from an EMBL/GenBank/DDBJ whole genome shotgun (WGS) entry which is preliminary data.</text>
</comment>
<organism evidence="5 6">
    <name type="scientific">Chryseobacterium panacisoli</name>
    <dbReference type="NCBI Taxonomy" id="1807141"/>
    <lineage>
        <taxon>Bacteria</taxon>
        <taxon>Pseudomonadati</taxon>
        <taxon>Bacteroidota</taxon>
        <taxon>Flavobacteriia</taxon>
        <taxon>Flavobacteriales</taxon>
        <taxon>Weeksellaceae</taxon>
        <taxon>Chryseobacterium group</taxon>
        <taxon>Chryseobacterium</taxon>
    </lineage>
</organism>
<evidence type="ECO:0000313" key="6">
    <source>
        <dbReference type="Proteomes" id="UP000323884"/>
    </source>
</evidence>
<keyword evidence="6" id="KW-1185">Reference proteome</keyword>
<dbReference type="EMBL" id="VTRU01000001">
    <property type="protein sequence ID" value="TZF99824.1"/>
    <property type="molecule type" value="Genomic_DNA"/>
</dbReference>
<accession>A0A5D9A1J1</accession>
<keyword evidence="2 3" id="KW-0802">TPR repeat</keyword>
<reference evidence="5 6" key="1">
    <citation type="submission" date="2019-08" db="EMBL/GenBank/DDBJ databases">
        <title>Draft genome sequence of Chryseobacterium sp. Gsoil 183.</title>
        <authorList>
            <person name="Im W.-T."/>
        </authorList>
    </citation>
    <scope>NUCLEOTIDE SEQUENCE [LARGE SCALE GENOMIC DNA]</scope>
    <source>
        <strain evidence="5 6">Gsoil 183</strain>
        <plasmid evidence="5">unnamed1</plasmid>
    </source>
</reference>
<dbReference type="Pfam" id="PF13414">
    <property type="entry name" value="TPR_11"/>
    <property type="match status" value="1"/>
</dbReference>
<dbReference type="PANTHER" id="PTHR44186:SF1">
    <property type="entry name" value="BARDET-BIEDL SYNDROME 4 PROTEIN"/>
    <property type="match status" value="1"/>
</dbReference>
<feature type="signal peptide" evidence="4">
    <location>
        <begin position="1"/>
        <end position="20"/>
    </location>
</feature>
<name>A0A5D9A1J1_9FLAO</name>
<dbReference type="Pfam" id="PF13174">
    <property type="entry name" value="TPR_6"/>
    <property type="match status" value="1"/>
</dbReference>
<keyword evidence="5" id="KW-0614">Plasmid</keyword>
<dbReference type="OrthoDB" id="793001at2"/>
<dbReference type="InterPro" id="IPR019734">
    <property type="entry name" value="TPR_rpt"/>
</dbReference>
<dbReference type="PROSITE" id="PS50005">
    <property type="entry name" value="TPR"/>
    <property type="match status" value="1"/>
</dbReference>
<dbReference type="SUPFAM" id="SSF48452">
    <property type="entry name" value="TPR-like"/>
    <property type="match status" value="1"/>
</dbReference>
<evidence type="ECO:0000313" key="5">
    <source>
        <dbReference type="EMBL" id="TZF99824.1"/>
    </source>
</evidence>